<comment type="caution">
    <text evidence="1">The sequence shown here is derived from an EMBL/GenBank/DDBJ whole genome shotgun (WGS) entry which is preliminary data.</text>
</comment>
<dbReference type="Proteomes" id="UP000215896">
    <property type="component" value="Unassembled WGS sequence"/>
</dbReference>
<dbReference type="OrthoDB" id="9797850at2"/>
<name>A0A255GP23_9ACTN</name>
<organism evidence="1 2">
    <name type="scientific">Enemella evansiae</name>
    <dbReference type="NCBI Taxonomy" id="2016499"/>
    <lineage>
        <taxon>Bacteria</taxon>
        <taxon>Bacillati</taxon>
        <taxon>Actinomycetota</taxon>
        <taxon>Actinomycetes</taxon>
        <taxon>Propionibacteriales</taxon>
        <taxon>Propionibacteriaceae</taxon>
        <taxon>Enemella</taxon>
    </lineage>
</organism>
<proteinExistence type="predicted"/>
<protein>
    <recommendedName>
        <fullName evidence="3">Fe/B12 periplasmic-binding domain-containing protein</fullName>
    </recommendedName>
</protein>
<evidence type="ECO:0000313" key="1">
    <source>
        <dbReference type="EMBL" id="OYO17567.1"/>
    </source>
</evidence>
<evidence type="ECO:0008006" key="3">
    <source>
        <dbReference type="Google" id="ProtNLM"/>
    </source>
</evidence>
<gene>
    <name evidence="1" type="ORF">CGZ94_01300</name>
</gene>
<keyword evidence="2" id="KW-1185">Reference proteome</keyword>
<sequence length="78" mass="8244">MIDPGRGNQEAVLAARPELVTGISPFELGGFDGTPTPEILQQNGIDSYVSCDPANQAVTGIEQTYDYVRELATLAFGG</sequence>
<dbReference type="EMBL" id="NMVO01000001">
    <property type="protein sequence ID" value="OYO17567.1"/>
    <property type="molecule type" value="Genomic_DNA"/>
</dbReference>
<accession>A0A255GP23</accession>
<evidence type="ECO:0000313" key="2">
    <source>
        <dbReference type="Proteomes" id="UP000215896"/>
    </source>
</evidence>
<dbReference type="AlphaFoldDB" id="A0A255GP23"/>
<reference evidence="1 2" key="1">
    <citation type="submission" date="2017-07" db="EMBL/GenBank/DDBJ databases">
        <title>Draft whole genome sequences of clinical Proprionibacteriaceae strains.</title>
        <authorList>
            <person name="Bernier A.-M."/>
            <person name="Bernard K."/>
            <person name="Domingo M.-C."/>
        </authorList>
    </citation>
    <scope>NUCLEOTIDE SEQUENCE [LARGE SCALE GENOMIC DNA]</scope>
    <source>
        <strain evidence="1 2">NML 030167</strain>
    </source>
</reference>